<evidence type="ECO:0000256" key="4">
    <source>
        <dbReference type="ARBA" id="ARBA00023163"/>
    </source>
</evidence>
<dbReference type="GO" id="GO:0032993">
    <property type="term" value="C:protein-DNA complex"/>
    <property type="evidence" value="ECO:0007669"/>
    <property type="project" value="TreeGrafter"/>
</dbReference>
<dbReference type="Pfam" id="PF03466">
    <property type="entry name" value="LysR_substrate"/>
    <property type="match status" value="1"/>
</dbReference>
<comment type="caution">
    <text evidence="6">The sequence shown here is derived from an EMBL/GenBank/DDBJ whole genome shotgun (WGS) entry which is preliminary data.</text>
</comment>
<keyword evidence="2" id="KW-0805">Transcription regulation</keyword>
<dbReference type="Gene3D" id="1.10.10.10">
    <property type="entry name" value="Winged helix-like DNA-binding domain superfamily/Winged helix DNA-binding domain"/>
    <property type="match status" value="1"/>
</dbReference>
<dbReference type="SUPFAM" id="SSF53850">
    <property type="entry name" value="Periplasmic binding protein-like II"/>
    <property type="match status" value="1"/>
</dbReference>
<sequence length="304" mass="32717">MDYMIDLRRLHVLRAVAHYGTVTAAARALHFTPSAASQQIRQLARDLDVDLLEPQGRGVRLTPAAESLLAHADAIQARWDQAERDLRADLDAPAGLLRVTGFPVAISVLLAPMAARLGERHPRLSVRIAEAGVPRSFDLLFEGSTDLAVVESTPDNPPLSDTRFDQQPLLDDPFDLVVPRGHPLAGCERIDLAEAARESWIAPVPDSPCRPHVMAACGAAGFAPDIVHHALDWNVTAHLVAHGLGVALIPRLAHLTPDLPITRVRCAGNPHRRLLTCTRGGGHARPAVAAALRELRELAPTAVA</sequence>
<dbReference type="GO" id="GO:0003700">
    <property type="term" value="F:DNA-binding transcription factor activity"/>
    <property type="evidence" value="ECO:0007669"/>
    <property type="project" value="InterPro"/>
</dbReference>
<dbReference type="PANTHER" id="PTHR30346">
    <property type="entry name" value="TRANSCRIPTIONAL DUAL REGULATOR HCAR-RELATED"/>
    <property type="match status" value="1"/>
</dbReference>
<reference evidence="6 7" key="1">
    <citation type="submission" date="2020-08" db="EMBL/GenBank/DDBJ databases">
        <title>Genomic Encyclopedia of Type Strains, Phase III (KMG-III): the genomes of soil and plant-associated and newly described type strains.</title>
        <authorList>
            <person name="Whitman W."/>
        </authorList>
    </citation>
    <scope>NUCLEOTIDE SEQUENCE [LARGE SCALE GENOMIC DNA]</scope>
    <source>
        <strain evidence="6 7">CECT 3226</strain>
    </source>
</reference>
<keyword evidence="3 6" id="KW-0238">DNA-binding</keyword>
<evidence type="ECO:0000313" key="6">
    <source>
        <dbReference type="EMBL" id="MBB5125844.1"/>
    </source>
</evidence>
<gene>
    <name evidence="6" type="ORF">FHS32_002578</name>
</gene>
<feature type="domain" description="HTH lysR-type" evidence="5">
    <location>
        <begin position="5"/>
        <end position="62"/>
    </location>
</feature>
<dbReference type="InterPro" id="IPR036388">
    <property type="entry name" value="WH-like_DNA-bd_sf"/>
</dbReference>
<keyword evidence="4" id="KW-0804">Transcription</keyword>
<dbReference type="PROSITE" id="PS50931">
    <property type="entry name" value="HTH_LYSR"/>
    <property type="match status" value="1"/>
</dbReference>
<dbReference type="GO" id="GO:0003677">
    <property type="term" value="F:DNA binding"/>
    <property type="evidence" value="ECO:0007669"/>
    <property type="project" value="UniProtKB-KW"/>
</dbReference>
<name>A0A7W8BLX2_9ACTN</name>
<organism evidence="6 7">
    <name type="scientific">Streptomyces griseoloalbus</name>
    <dbReference type="NCBI Taxonomy" id="67303"/>
    <lineage>
        <taxon>Bacteria</taxon>
        <taxon>Bacillati</taxon>
        <taxon>Actinomycetota</taxon>
        <taxon>Actinomycetes</taxon>
        <taxon>Kitasatosporales</taxon>
        <taxon>Streptomycetaceae</taxon>
        <taxon>Streptomyces</taxon>
    </lineage>
</organism>
<dbReference type="InterPro" id="IPR000847">
    <property type="entry name" value="LysR_HTH_N"/>
</dbReference>
<dbReference type="Gene3D" id="3.40.190.10">
    <property type="entry name" value="Periplasmic binding protein-like II"/>
    <property type="match status" value="2"/>
</dbReference>
<dbReference type="PANTHER" id="PTHR30346:SF29">
    <property type="entry name" value="LYSR SUBSTRATE-BINDING"/>
    <property type="match status" value="1"/>
</dbReference>
<evidence type="ECO:0000313" key="7">
    <source>
        <dbReference type="Proteomes" id="UP000568022"/>
    </source>
</evidence>
<dbReference type="InterPro" id="IPR005119">
    <property type="entry name" value="LysR_subst-bd"/>
</dbReference>
<evidence type="ECO:0000259" key="5">
    <source>
        <dbReference type="PROSITE" id="PS50931"/>
    </source>
</evidence>
<comment type="similarity">
    <text evidence="1">Belongs to the LysR transcriptional regulatory family.</text>
</comment>
<proteinExistence type="inferred from homology"/>
<evidence type="ECO:0000256" key="2">
    <source>
        <dbReference type="ARBA" id="ARBA00023015"/>
    </source>
</evidence>
<keyword evidence="7" id="KW-1185">Reference proteome</keyword>
<dbReference type="EMBL" id="JACHJE010000005">
    <property type="protein sequence ID" value="MBB5125844.1"/>
    <property type="molecule type" value="Genomic_DNA"/>
</dbReference>
<dbReference type="AlphaFoldDB" id="A0A7W8BLX2"/>
<accession>A0A7W8BLX2</accession>
<dbReference type="Pfam" id="PF00126">
    <property type="entry name" value="HTH_1"/>
    <property type="match status" value="1"/>
</dbReference>
<evidence type="ECO:0000256" key="3">
    <source>
        <dbReference type="ARBA" id="ARBA00023125"/>
    </source>
</evidence>
<dbReference type="InterPro" id="IPR036390">
    <property type="entry name" value="WH_DNA-bd_sf"/>
</dbReference>
<dbReference type="CDD" id="cd08423">
    <property type="entry name" value="PBP2_LTTR_like_6"/>
    <property type="match status" value="1"/>
</dbReference>
<evidence type="ECO:0000256" key="1">
    <source>
        <dbReference type="ARBA" id="ARBA00009437"/>
    </source>
</evidence>
<dbReference type="Proteomes" id="UP000568022">
    <property type="component" value="Unassembled WGS sequence"/>
</dbReference>
<dbReference type="SUPFAM" id="SSF46785">
    <property type="entry name" value="Winged helix' DNA-binding domain"/>
    <property type="match status" value="1"/>
</dbReference>
<protein>
    <submittedName>
        <fullName evidence="6">DNA-binding transcriptional LysR family regulator</fullName>
    </submittedName>
</protein>